<evidence type="ECO:0000313" key="2">
    <source>
        <dbReference type="Proteomes" id="UP001529510"/>
    </source>
</evidence>
<protein>
    <submittedName>
        <fullName evidence="1">Uncharacterized protein</fullName>
    </submittedName>
</protein>
<sequence>MGASLGPDGSCVLCGSYKQNHHMAKTHNRVGPELRGLQGAMQRFNQRFIYG</sequence>
<proteinExistence type="predicted"/>
<evidence type="ECO:0000313" key="1">
    <source>
        <dbReference type="EMBL" id="KAL0191785.1"/>
    </source>
</evidence>
<name>A0ABD0R174_CIRMR</name>
<accession>A0ABD0R174</accession>
<gene>
    <name evidence="1" type="ORF">M9458_014483</name>
</gene>
<organism evidence="1 2">
    <name type="scientific">Cirrhinus mrigala</name>
    <name type="common">Mrigala</name>
    <dbReference type="NCBI Taxonomy" id="683832"/>
    <lineage>
        <taxon>Eukaryota</taxon>
        <taxon>Metazoa</taxon>
        <taxon>Chordata</taxon>
        <taxon>Craniata</taxon>
        <taxon>Vertebrata</taxon>
        <taxon>Euteleostomi</taxon>
        <taxon>Actinopterygii</taxon>
        <taxon>Neopterygii</taxon>
        <taxon>Teleostei</taxon>
        <taxon>Ostariophysi</taxon>
        <taxon>Cypriniformes</taxon>
        <taxon>Cyprinidae</taxon>
        <taxon>Labeoninae</taxon>
        <taxon>Labeonini</taxon>
        <taxon>Cirrhinus</taxon>
    </lineage>
</organism>
<dbReference type="Proteomes" id="UP001529510">
    <property type="component" value="Unassembled WGS sequence"/>
</dbReference>
<dbReference type="EMBL" id="JAMKFB020000006">
    <property type="protein sequence ID" value="KAL0191785.1"/>
    <property type="molecule type" value="Genomic_DNA"/>
</dbReference>
<comment type="caution">
    <text evidence="1">The sequence shown here is derived from an EMBL/GenBank/DDBJ whole genome shotgun (WGS) entry which is preliminary data.</text>
</comment>
<keyword evidence="2" id="KW-1185">Reference proteome</keyword>
<reference evidence="1 2" key="1">
    <citation type="submission" date="2024-05" db="EMBL/GenBank/DDBJ databases">
        <title>Genome sequencing and assembly of Indian major carp, Cirrhinus mrigala (Hamilton, 1822).</title>
        <authorList>
            <person name="Mohindra V."/>
            <person name="Chowdhury L.M."/>
            <person name="Lal K."/>
            <person name="Jena J.K."/>
        </authorList>
    </citation>
    <scope>NUCLEOTIDE SEQUENCE [LARGE SCALE GENOMIC DNA]</scope>
    <source>
        <strain evidence="1">CM1030</strain>
        <tissue evidence="1">Blood</tissue>
    </source>
</reference>
<dbReference type="AlphaFoldDB" id="A0ABD0R174"/>
<feature type="non-terminal residue" evidence="1">
    <location>
        <position position="51"/>
    </location>
</feature>